<evidence type="ECO:0000256" key="5">
    <source>
        <dbReference type="ARBA" id="ARBA00022989"/>
    </source>
</evidence>
<keyword evidence="3" id="KW-1003">Cell membrane</keyword>
<dbReference type="InterPro" id="IPR018383">
    <property type="entry name" value="UPF0324_pro"/>
</dbReference>
<gene>
    <name evidence="7" type="ORF">A11K_0122525</name>
</gene>
<keyword evidence="5" id="KW-1133">Transmembrane helix</keyword>
<evidence type="ECO:0000256" key="2">
    <source>
        <dbReference type="ARBA" id="ARBA00007977"/>
    </source>
</evidence>
<comment type="caution">
    <text evidence="7">The sequence shown here is derived from an EMBL/GenBank/DDBJ whole genome shotgun (WGS) entry which is preliminary data.</text>
</comment>
<sequence>MHTTTVPAELAQPPATNAFHRMRQWVPGLALTGVLAGVSMQLSKIGWLQANGVSALTLAIVLGMLVGNTAYPRLSAKAGAGVRFSKANLLRLGIILYGLRLTFQDIGNVGWTGVAIDATVLCSTFGLACFLGVRVFGLDRNTAMLIGAGSSICGAAAVMATEPVVRGRAEQVMVAVATVVVFGTLAMFLYPALYHLIAHYRWFDLSPTEYGMFAGSTIHEVAQVVAAGRAGSEQAANTAVIAKMVRVMMLAPFLVGLSAYLSRADGRHAEALDSDRGNATQRSGILIPWFALGFVAVAGLNSLALLPHALVQQVIDIDTVLLAMAMAGLGLTTHVSAIRTAGMKPLALAAIVFAWLVCGGFAINAGITALLN</sequence>
<comment type="similarity">
    <text evidence="2">Belongs to the UPF0324 family.</text>
</comment>
<evidence type="ECO:0000256" key="6">
    <source>
        <dbReference type="ARBA" id="ARBA00023136"/>
    </source>
</evidence>
<protein>
    <submittedName>
        <fullName evidence="7">Membrane protein</fullName>
    </submittedName>
</protein>
<proteinExistence type="inferred from homology"/>
<evidence type="ECO:0000256" key="3">
    <source>
        <dbReference type="ARBA" id="ARBA00022475"/>
    </source>
</evidence>
<reference evidence="7" key="1">
    <citation type="submission" date="2012-05" db="EMBL/GenBank/DDBJ databases">
        <authorList>
            <person name="Studholme D.J."/>
            <person name="Wasukira A."/>
            <person name="Grant M."/>
        </authorList>
    </citation>
    <scope>NUCLEOTIDE SEQUENCE [LARGE SCALE GENOMIC DNA]</scope>
    <source>
        <strain evidence="7">NCPPB 890</strain>
    </source>
</reference>
<name>A0A837API3_XANVA</name>
<comment type="subcellular location">
    <subcellularLocation>
        <location evidence="1">Cell membrane</location>
        <topology evidence="1">Multi-pass membrane protein</topology>
    </subcellularLocation>
</comment>
<dbReference type="Pfam" id="PF03601">
    <property type="entry name" value="Cons_hypoth698"/>
    <property type="match status" value="1"/>
</dbReference>
<organism evidence="7">
    <name type="scientific">Xanthomonas vasicola pv. vasculorum NCPPB 890</name>
    <dbReference type="NCBI Taxonomy" id="1184265"/>
    <lineage>
        <taxon>Bacteria</taxon>
        <taxon>Pseudomonadati</taxon>
        <taxon>Pseudomonadota</taxon>
        <taxon>Gammaproteobacteria</taxon>
        <taxon>Lysobacterales</taxon>
        <taxon>Lysobacteraceae</taxon>
        <taxon>Xanthomonas</taxon>
    </lineage>
</organism>
<dbReference type="GO" id="GO:0005886">
    <property type="term" value="C:plasma membrane"/>
    <property type="evidence" value="ECO:0007669"/>
    <property type="project" value="UniProtKB-SubCell"/>
</dbReference>
<dbReference type="InterPro" id="IPR004630">
    <property type="entry name" value="UPF0324_YeiH-like"/>
</dbReference>
<dbReference type="NCBIfam" id="TIGR00698">
    <property type="entry name" value="YeiH family putative sulfate export transporter"/>
    <property type="match status" value="1"/>
</dbReference>
<keyword evidence="6" id="KW-0472">Membrane</keyword>
<evidence type="ECO:0000256" key="1">
    <source>
        <dbReference type="ARBA" id="ARBA00004651"/>
    </source>
</evidence>
<accession>A0A837API3</accession>
<dbReference type="RefSeq" id="WP_010373173.1">
    <property type="nucleotide sequence ID" value="NZ_AKBN02000018.1"/>
</dbReference>
<keyword evidence="4" id="KW-0812">Transmembrane</keyword>
<dbReference type="PANTHER" id="PTHR30106:SF2">
    <property type="entry name" value="UPF0324 INNER MEMBRANE PROTEIN YEIH"/>
    <property type="match status" value="1"/>
</dbReference>
<dbReference type="EMBL" id="AKBN01001482">
    <property type="protein sequence ID" value="KFA00370.1"/>
    <property type="molecule type" value="Genomic_DNA"/>
</dbReference>
<dbReference type="AlphaFoldDB" id="A0A837API3"/>
<evidence type="ECO:0000313" key="7">
    <source>
        <dbReference type="EMBL" id="KFA00370.1"/>
    </source>
</evidence>
<evidence type="ECO:0000256" key="4">
    <source>
        <dbReference type="ARBA" id="ARBA00022692"/>
    </source>
</evidence>
<dbReference type="PANTHER" id="PTHR30106">
    <property type="entry name" value="INNER MEMBRANE PROTEIN YEIH-RELATED"/>
    <property type="match status" value="1"/>
</dbReference>